<dbReference type="InterPro" id="IPR051035">
    <property type="entry name" value="Mito_inheritance_9"/>
</dbReference>
<dbReference type="AlphaFoldDB" id="A0A8H6Q943"/>
<dbReference type="GO" id="GO:0005739">
    <property type="term" value="C:mitochondrion"/>
    <property type="evidence" value="ECO:0007669"/>
    <property type="project" value="TreeGrafter"/>
</dbReference>
<evidence type="ECO:0000313" key="2">
    <source>
        <dbReference type="EMBL" id="KAF7167827.1"/>
    </source>
</evidence>
<evidence type="ECO:0000313" key="3">
    <source>
        <dbReference type="Proteomes" id="UP000662466"/>
    </source>
</evidence>
<proteinExistence type="predicted"/>
<organism evidence="2 3">
    <name type="scientific">Aspergillus hiratsukae</name>
    <dbReference type="NCBI Taxonomy" id="1194566"/>
    <lineage>
        <taxon>Eukaryota</taxon>
        <taxon>Fungi</taxon>
        <taxon>Dikarya</taxon>
        <taxon>Ascomycota</taxon>
        <taxon>Pezizomycotina</taxon>
        <taxon>Eurotiomycetes</taxon>
        <taxon>Eurotiomycetidae</taxon>
        <taxon>Eurotiales</taxon>
        <taxon>Aspergillaceae</taxon>
        <taxon>Aspergillus</taxon>
        <taxon>Aspergillus subgen. Fumigati</taxon>
    </lineage>
</organism>
<dbReference type="EMBL" id="JACBAF010002097">
    <property type="protein sequence ID" value="KAF7167827.1"/>
    <property type="molecule type" value="Genomic_DNA"/>
</dbReference>
<accession>A0A8H6Q943</accession>
<dbReference type="PANTHER" id="PTHR36091:SF2">
    <property type="entry name" value="AMINOGLYCOSIDE PHOSPHOTRANSFERASE DOMAIN-CONTAINING PROTEIN"/>
    <property type="match status" value="1"/>
</dbReference>
<dbReference type="Pfam" id="PF07985">
    <property type="entry name" value="SRR1"/>
    <property type="match status" value="1"/>
</dbReference>
<feature type="domain" description="SRR1-like" evidence="1">
    <location>
        <begin position="713"/>
        <end position="806"/>
    </location>
</feature>
<protein>
    <recommendedName>
        <fullName evidence="1">SRR1-like domain-containing protein</fullName>
    </recommendedName>
</protein>
<dbReference type="SUPFAM" id="SSF56112">
    <property type="entry name" value="Protein kinase-like (PK-like)"/>
    <property type="match status" value="1"/>
</dbReference>
<dbReference type="PANTHER" id="PTHR36091">
    <property type="entry name" value="ALTERED INHERITANCE OF MITOCHONDRIA PROTEIN 9, MITOCHONDRIAL"/>
    <property type="match status" value="1"/>
</dbReference>
<gene>
    <name evidence="2" type="ORF">CNMCM6106_003243</name>
</gene>
<reference evidence="2" key="1">
    <citation type="submission" date="2020-06" db="EMBL/GenBank/DDBJ databases">
        <title>Draft genome sequences of strains closely related to Aspergillus parafelis and Aspergillus hiratsukae.</title>
        <authorList>
            <person name="Dos Santos R.A.C."/>
            <person name="Rivero-Menendez O."/>
            <person name="Steenwyk J.L."/>
            <person name="Mead M.E."/>
            <person name="Goldman G.H."/>
            <person name="Alastruey-Izquierdo A."/>
            <person name="Rokas A."/>
        </authorList>
    </citation>
    <scope>NUCLEOTIDE SEQUENCE</scope>
    <source>
        <strain evidence="2">CNM-CM6106</strain>
    </source>
</reference>
<evidence type="ECO:0000259" key="1">
    <source>
        <dbReference type="Pfam" id="PF07985"/>
    </source>
</evidence>
<sequence length="813" mass="92961">MIRCARLMSTTHDTQKGTGDKEDNEHFFRHTRDRSLWDEPRQLSQRYIQFNINELASLAVRAAEAVGNGPRTCVDIEKLPDGMHSKAVRFTMDDGIQAVGKLPNPNAGLPHFTTASAVATMDFMRNVLGTPVPKVFSWSSMADNAVGAEYILMENVRGVQLSQIWNRLDVKLQFEIVRKVALYQDSWAQTHFSQYGSLYYKQDLGHLTPSLRYTGRDGQHVVHDRFAVGPSISRQNIDDGKIEFDFDRGPRHTAEDYERASGLRESYCIRNTPQLPRSPIAIHYSGTYRPSREKKLLAAEGYLKLVKYLTLDNESIRTSHIWHDDLHTENIFVNPDDPSEIYGFIDWQSTELAPLYDHTLEPCFLHYDGPSMDELFERPRFKDIRALFQDEPEPIANHKANSLFTKMSLVALYRYFMHKKSMRLFKTLEYQQTLCFQLLLFARNLLLDGEATYLAILADQQQENWAGIPKISHCNEGPPLSFSKAMLEEIERDSENATASIMLMQEAKQMIGKQYFKVRGVVSHEEFAKAREIIPRVKEEFIRKYARDNEEPTVTLKMHSWSDRPLRDGKDADEWKPTSASEAAANIDEWYQAGRLLFPRHSLQDVHDQLRKPLKKGDSIYVKAFDGLVYEYPVRTGDTKTLFERDGDKEEDKPVLWVIVSIGHWMTRVDQEPEPETPGNLDSGLEYLRSNLRDWEGSGAWKDIRCTLSSLNLSCKIAKVIGMACGTFTPTLESRGCRRSAVQHAFLLTLKSFLQESNLGTREVACYAQDPGYSKTDELVLEKSNIKVLEDPEGFLGMDDVSLVFSCGPNICV</sequence>
<name>A0A8H6Q943_9EURO</name>
<dbReference type="InterPro" id="IPR011009">
    <property type="entry name" value="Kinase-like_dom_sf"/>
</dbReference>
<dbReference type="Proteomes" id="UP000662466">
    <property type="component" value="Unassembled WGS sequence"/>
</dbReference>
<comment type="caution">
    <text evidence="2">The sequence shown here is derived from an EMBL/GenBank/DDBJ whole genome shotgun (WGS) entry which is preliminary data.</text>
</comment>
<dbReference type="InterPro" id="IPR012942">
    <property type="entry name" value="SRR1-like"/>
</dbReference>